<dbReference type="EMBL" id="AWQQ01000055">
    <property type="protein sequence ID" value="PHJ38185.1"/>
    <property type="molecule type" value="Genomic_DNA"/>
</dbReference>
<dbReference type="OrthoDB" id="9803736at2"/>
<dbReference type="Proteomes" id="UP000222564">
    <property type="component" value="Unassembled WGS sequence"/>
</dbReference>
<evidence type="ECO:0000313" key="3">
    <source>
        <dbReference type="Proteomes" id="UP000222564"/>
    </source>
</evidence>
<evidence type="ECO:0000313" key="2">
    <source>
        <dbReference type="EMBL" id="PHJ38185.1"/>
    </source>
</evidence>
<name>A0A2C6MEV7_9FIRM</name>
<dbReference type="RefSeq" id="WP_099083197.1">
    <property type="nucleotide sequence ID" value="NZ_AWQQ01000055.1"/>
</dbReference>
<reference evidence="2 3" key="1">
    <citation type="submission" date="2013-09" db="EMBL/GenBank/DDBJ databases">
        <title>Biodegradation of hydrocarbons in the deep terrestrial subsurface : characterization of a microbial consortium composed of two Desulfotomaculum species originating from a deep geological formation.</title>
        <authorList>
            <person name="Aullo T."/>
            <person name="Berlendis S."/>
            <person name="Lascourreges J.-F."/>
            <person name="Dessort D."/>
            <person name="Saint-Laurent S."/>
            <person name="Schraauwers B."/>
            <person name="Mas J."/>
            <person name="Magot M."/>
            <person name="Ranchou-Peyruse A."/>
        </authorList>
    </citation>
    <scope>NUCLEOTIDE SEQUENCE [LARGE SCALE GENOMIC DNA]</scope>
    <source>
        <strain evidence="2 3">Bs107</strain>
    </source>
</reference>
<proteinExistence type="predicted"/>
<organism evidence="2 3">
    <name type="scientific">Desulforamulus profundi</name>
    <dbReference type="NCBI Taxonomy" id="1383067"/>
    <lineage>
        <taxon>Bacteria</taxon>
        <taxon>Bacillati</taxon>
        <taxon>Bacillota</taxon>
        <taxon>Clostridia</taxon>
        <taxon>Eubacteriales</taxon>
        <taxon>Peptococcaceae</taxon>
        <taxon>Desulforamulus</taxon>
    </lineage>
</organism>
<gene>
    <name evidence="2" type="ORF">P378_11625</name>
</gene>
<dbReference type="AlphaFoldDB" id="A0A2C6MEV7"/>
<accession>A0A2C6MEV7</accession>
<keyword evidence="1" id="KW-0472">Membrane</keyword>
<feature type="transmembrane region" description="Helical" evidence="1">
    <location>
        <begin position="6"/>
        <end position="23"/>
    </location>
</feature>
<sequence>MDLFQFLLFLTALGVTGFFYFKYRKGYNRLEDLIADITSTNNDMRQTLAVGLYHRFRREEGKQEDPYKFEDFVAKVFTDYFGGTAVVTMELSNLV</sequence>
<keyword evidence="3" id="KW-1185">Reference proteome</keyword>
<comment type="caution">
    <text evidence="2">The sequence shown here is derived from an EMBL/GenBank/DDBJ whole genome shotgun (WGS) entry which is preliminary data.</text>
</comment>
<keyword evidence="1" id="KW-0812">Transmembrane</keyword>
<evidence type="ECO:0000256" key="1">
    <source>
        <dbReference type="SAM" id="Phobius"/>
    </source>
</evidence>
<keyword evidence="1" id="KW-1133">Transmembrane helix</keyword>
<protein>
    <submittedName>
        <fullName evidence="2">Uncharacterized protein</fullName>
    </submittedName>
</protein>